<dbReference type="OrthoDB" id="9814270at2"/>
<organism evidence="8 9">
    <name type="scientific">Corynebacterium argentoratense DSM 44202</name>
    <dbReference type="NCBI Taxonomy" id="1348662"/>
    <lineage>
        <taxon>Bacteria</taxon>
        <taxon>Bacillati</taxon>
        <taxon>Actinomycetota</taxon>
        <taxon>Actinomycetes</taxon>
        <taxon>Mycobacteriales</taxon>
        <taxon>Corynebacteriaceae</taxon>
        <taxon>Corynebacterium</taxon>
    </lineage>
</organism>
<dbReference type="InterPro" id="IPR023214">
    <property type="entry name" value="HAD_sf"/>
</dbReference>
<dbReference type="InterPro" id="IPR044492">
    <property type="entry name" value="P_typ_ATPase_HD_dom"/>
</dbReference>
<dbReference type="SFLD" id="SFLDF00027">
    <property type="entry name" value="p-type_atpase"/>
    <property type="match status" value="1"/>
</dbReference>
<dbReference type="Gene3D" id="3.40.1110.10">
    <property type="entry name" value="Calcium-transporting ATPase, cytoplasmic domain N"/>
    <property type="match status" value="1"/>
</dbReference>
<dbReference type="Gene3D" id="3.40.50.1000">
    <property type="entry name" value="HAD superfamily/HAD-like"/>
    <property type="match status" value="1"/>
</dbReference>
<feature type="transmembrane region" description="Helical" evidence="6">
    <location>
        <begin position="714"/>
        <end position="733"/>
    </location>
</feature>
<dbReference type="HOGENOM" id="CLU_002360_5_1_11"/>
<evidence type="ECO:0000259" key="7">
    <source>
        <dbReference type="Pfam" id="PF00122"/>
    </source>
</evidence>
<dbReference type="Proteomes" id="UP000016943">
    <property type="component" value="Chromosome"/>
</dbReference>
<dbReference type="InterPro" id="IPR008250">
    <property type="entry name" value="ATPase_P-typ_transduc_dom_A_sf"/>
</dbReference>
<evidence type="ECO:0000313" key="8">
    <source>
        <dbReference type="EMBL" id="AGU14639.1"/>
    </source>
</evidence>
<dbReference type="eggNOG" id="COG0474">
    <property type="taxonomic scope" value="Bacteria"/>
</dbReference>
<evidence type="ECO:0000256" key="5">
    <source>
        <dbReference type="ARBA" id="ARBA00023136"/>
    </source>
</evidence>
<dbReference type="KEGG" id="caz:CARG_02385"/>
<dbReference type="GeneID" id="78249331"/>
<feature type="domain" description="P-type ATPase A" evidence="7">
    <location>
        <begin position="105"/>
        <end position="202"/>
    </location>
</feature>
<feature type="transmembrane region" description="Helical" evidence="6">
    <location>
        <begin position="645"/>
        <end position="668"/>
    </location>
</feature>
<dbReference type="SUPFAM" id="SSF81665">
    <property type="entry name" value="Calcium ATPase, transmembrane domain M"/>
    <property type="match status" value="1"/>
</dbReference>
<dbReference type="InterPro" id="IPR018303">
    <property type="entry name" value="ATPase_P-typ_P_site"/>
</dbReference>
<dbReference type="InterPro" id="IPR036412">
    <property type="entry name" value="HAD-like_sf"/>
</dbReference>
<evidence type="ECO:0000256" key="6">
    <source>
        <dbReference type="SAM" id="Phobius"/>
    </source>
</evidence>
<dbReference type="Gene3D" id="2.70.150.10">
    <property type="entry name" value="Calcium-transporting ATPase, cytoplasmic transduction domain A"/>
    <property type="match status" value="1"/>
</dbReference>
<keyword evidence="9" id="KW-1185">Reference proteome</keyword>
<dbReference type="PROSITE" id="PS00154">
    <property type="entry name" value="ATPASE_E1_E2"/>
    <property type="match status" value="1"/>
</dbReference>
<keyword evidence="5 6" id="KW-0472">Membrane</keyword>
<dbReference type="SUPFAM" id="SSF81660">
    <property type="entry name" value="Metal cation-transporting ATPase, ATP-binding domain N"/>
    <property type="match status" value="1"/>
</dbReference>
<name>U3GTL1_9CORY</name>
<feature type="transmembrane region" description="Helical" evidence="6">
    <location>
        <begin position="253"/>
        <end position="280"/>
    </location>
</feature>
<dbReference type="InterPro" id="IPR001757">
    <property type="entry name" value="P_typ_ATPase"/>
</dbReference>
<dbReference type="EMBL" id="CP006365">
    <property type="protein sequence ID" value="AGU14639.1"/>
    <property type="molecule type" value="Genomic_DNA"/>
</dbReference>
<dbReference type="InterPro" id="IPR059000">
    <property type="entry name" value="ATPase_P-type_domA"/>
</dbReference>
<feature type="transmembrane region" description="Helical" evidence="6">
    <location>
        <begin position="680"/>
        <end position="702"/>
    </location>
</feature>
<comment type="subcellular location">
    <subcellularLocation>
        <location evidence="1">Cell membrane</location>
        <topology evidence="1">Multi-pass membrane protein</topology>
    </subcellularLocation>
</comment>
<feature type="transmembrane region" description="Helical" evidence="6">
    <location>
        <begin position="776"/>
        <end position="797"/>
    </location>
</feature>
<dbReference type="InterPro" id="IPR023298">
    <property type="entry name" value="ATPase_P-typ_TM_dom_sf"/>
</dbReference>
<dbReference type="PANTHER" id="PTHR42861">
    <property type="entry name" value="CALCIUM-TRANSPORTING ATPASE"/>
    <property type="match status" value="1"/>
</dbReference>
<feature type="transmembrane region" description="Helical" evidence="6">
    <location>
        <begin position="745"/>
        <end position="764"/>
    </location>
</feature>
<dbReference type="RefSeq" id="WP_020975781.1">
    <property type="nucleotide sequence ID" value="NC_022198.1"/>
</dbReference>
<evidence type="ECO:0000256" key="2">
    <source>
        <dbReference type="ARBA" id="ARBA00022692"/>
    </source>
</evidence>
<proteinExistence type="predicted"/>
<feature type="transmembrane region" description="Helical" evidence="6">
    <location>
        <begin position="616"/>
        <end position="639"/>
    </location>
</feature>
<protein>
    <recommendedName>
        <fullName evidence="7">P-type ATPase A domain-containing protein</fullName>
    </recommendedName>
</protein>
<dbReference type="PRINTS" id="PR00119">
    <property type="entry name" value="CATATPASE"/>
</dbReference>
<dbReference type="PATRIC" id="fig|1348662.3.peg.473"/>
<evidence type="ECO:0000256" key="1">
    <source>
        <dbReference type="ARBA" id="ARBA00004651"/>
    </source>
</evidence>
<dbReference type="GO" id="GO:0005886">
    <property type="term" value="C:plasma membrane"/>
    <property type="evidence" value="ECO:0007669"/>
    <property type="project" value="UniProtKB-SubCell"/>
</dbReference>
<dbReference type="InterPro" id="IPR023299">
    <property type="entry name" value="ATPase_P-typ_cyto_dom_N"/>
</dbReference>
<dbReference type="SFLD" id="SFLDG00002">
    <property type="entry name" value="C1.7:_P-type_atpase_like"/>
    <property type="match status" value="1"/>
</dbReference>
<accession>U3GTL1</accession>
<sequence>MLSSPLVVRSETPLEGLDSSDVALRAARGLCNVHEHATGRSVGDIIRSNVVTRINAILVVLFVCVMVTGSVVNGAFGLLIVANSAVGIIQELRAKRTLDRLSILAQAPAVVVRESVAREVAQESVVVDDLLQVRAGDQIVVDGVVRVAQGLDVDESMLTGESVPIHKHPGDTVWSGSFVTAGSGVFQAVAVGEDAYQAKLVSEAGKFQLTDSELRRGIDRILRVITWLLIPVGLLTIWVQLTETGAPFNRAMLAMVAALVPMVPEGLVLMTSVAFAVGVVRLGKRKALVNELAAIEGLARIDVVCADKTGTLTENRMVLGQVLPCGEHQDRLVRRVLAAIAHADAAANDTMVAIADGLEGVGFEGVSVGCVRPFDSAWKFSSWSVDGDECRGVFVLGAPDVLLPDGDVAERAQRMAAQGLRVLAFGVVDPSSVLAQSPDSARLRMDSSAYVDDAWGLVVVEQAVRGDAAETVDFFVREGVDVKIISGDNAASVGAVARGVGVCGEVVDARDLPAYSSEPDAFAEVVCRAKVFGRVSPEQKRDMVRALHDHGHVVAMTGDGINDVLALKEAAIGVAMGSGADATRSVAQLVLLNNSFASLPYVVREGRRVIGNIERIAHLFLTKTVYSIVLALVVGLFAINFPFQPIHVTVAGWFTIGIPGFILSLAPNAERARPGFASRVLRLAVPSGVIIGGVTVGLWVMINPGAKASDADFMRASTAVFAALIVMAVWVLAMVARPWNRWRALLVAGCAGAYCFVFFFPPVARLVKLDTSDTGLMLSGLGAGVVGIALIESVRVLGRSALVSSVRQAVSTRWNG</sequence>
<evidence type="ECO:0000256" key="3">
    <source>
        <dbReference type="ARBA" id="ARBA00022967"/>
    </source>
</evidence>
<reference evidence="8 9" key="1">
    <citation type="journal article" date="2013" name="Genome Announc.">
        <title>Whole-Genome Sequence of the Clinical Strain Corynebacterium argentoratense DSM 44202, Isolated from a Human Throat Specimen.</title>
        <authorList>
            <person name="Bomholt C."/>
            <person name="Glaub A."/>
            <person name="Gravermann K."/>
            <person name="Albersmeier A."/>
            <person name="Brinkrolf K."/>
            <person name="Ruckert C."/>
            <person name="Tauch A."/>
        </authorList>
    </citation>
    <scope>NUCLEOTIDE SEQUENCE [LARGE SCALE GENOMIC DNA]</scope>
    <source>
        <strain evidence="8">DSM 44202</strain>
    </source>
</reference>
<dbReference type="AlphaFoldDB" id="U3GTL1"/>
<dbReference type="STRING" id="1348662.CARG_02385"/>
<keyword evidence="2 6" id="KW-0812">Transmembrane</keyword>
<dbReference type="Pfam" id="PF00702">
    <property type="entry name" value="Hydrolase"/>
    <property type="match status" value="1"/>
</dbReference>
<evidence type="ECO:0000313" key="9">
    <source>
        <dbReference type="Proteomes" id="UP000016943"/>
    </source>
</evidence>
<feature type="transmembrane region" description="Helical" evidence="6">
    <location>
        <begin position="221"/>
        <end position="241"/>
    </location>
</feature>
<gene>
    <name evidence="8" type="ORF">CARG_02385</name>
</gene>
<dbReference type="NCBIfam" id="TIGR01494">
    <property type="entry name" value="ATPase_P-type"/>
    <property type="match status" value="2"/>
</dbReference>
<dbReference type="Pfam" id="PF00122">
    <property type="entry name" value="E1-E2_ATPase"/>
    <property type="match status" value="1"/>
</dbReference>
<dbReference type="Gene3D" id="1.20.1110.10">
    <property type="entry name" value="Calcium-transporting ATPase, transmembrane domain"/>
    <property type="match status" value="1"/>
</dbReference>
<dbReference type="GO" id="GO:0005524">
    <property type="term" value="F:ATP binding"/>
    <property type="evidence" value="ECO:0007669"/>
    <property type="project" value="InterPro"/>
</dbReference>
<dbReference type="PRINTS" id="PR00120">
    <property type="entry name" value="HATPASE"/>
</dbReference>
<dbReference type="SFLD" id="SFLDS00003">
    <property type="entry name" value="Haloacid_Dehalogenase"/>
    <property type="match status" value="1"/>
</dbReference>
<keyword evidence="4 6" id="KW-1133">Transmembrane helix</keyword>
<dbReference type="SUPFAM" id="SSF81653">
    <property type="entry name" value="Calcium ATPase, transduction domain A"/>
    <property type="match status" value="1"/>
</dbReference>
<dbReference type="GO" id="GO:0016887">
    <property type="term" value="F:ATP hydrolysis activity"/>
    <property type="evidence" value="ECO:0007669"/>
    <property type="project" value="InterPro"/>
</dbReference>
<keyword evidence="3" id="KW-1278">Translocase</keyword>
<dbReference type="SUPFAM" id="SSF56784">
    <property type="entry name" value="HAD-like"/>
    <property type="match status" value="1"/>
</dbReference>
<evidence type="ECO:0000256" key="4">
    <source>
        <dbReference type="ARBA" id="ARBA00022989"/>
    </source>
</evidence>